<keyword evidence="1" id="KW-0812">Transmembrane</keyword>
<feature type="transmembrane region" description="Helical" evidence="1">
    <location>
        <begin position="71"/>
        <end position="90"/>
    </location>
</feature>
<dbReference type="RefSeq" id="WP_273991401.1">
    <property type="nucleotide sequence ID" value="NZ_BAABQT010000029.1"/>
</dbReference>
<name>A0ABY7V896_9DEIO</name>
<keyword evidence="1" id="KW-1133">Transmembrane helix</keyword>
<proteinExistence type="predicted"/>
<evidence type="ECO:0000256" key="1">
    <source>
        <dbReference type="SAM" id="Phobius"/>
    </source>
</evidence>
<keyword evidence="2" id="KW-0614">Plasmid</keyword>
<keyword evidence="3" id="KW-1185">Reference proteome</keyword>
<evidence type="ECO:0000313" key="2">
    <source>
        <dbReference type="EMBL" id="WDA60653.1"/>
    </source>
</evidence>
<dbReference type="Proteomes" id="UP001217044">
    <property type="component" value="Plasmid pDATS02"/>
</dbReference>
<evidence type="ECO:0000313" key="3">
    <source>
        <dbReference type="Proteomes" id="UP001217044"/>
    </source>
</evidence>
<geneLocation type="plasmid" evidence="2 3">
    <name>pDATS02</name>
</geneLocation>
<organism evidence="2 3">
    <name type="scientific">Deinococcus aquaticus</name>
    <dbReference type="NCBI Taxonomy" id="328692"/>
    <lineage>
        <taxon>Bacteria</taxon>
        <taxon>Thermotogati</taxon>
        <taxon>Deinococcota</taxon>
        <taxon>Deinococci</taxon>
        <taxon>Deinococcales</taxon>
        <taxon>Deinococcaceae</taxon>
        <taxon>Deinococcus</taxon>
    </lineage>
</organism>
<protein>
    <recommendedName>
        <fullName evidence="4">Phage holin family protein</fullName>
    </recommendedName>
</protein>
<evidence type="ECO:0008006" key="4">
    <source>
        <dbReference type="Google" id="ProtNLM"/>
    </source>
</evidence>
<gene>
    <name evidence="2" type="ORF">M8445_16940</name>
</gene>
<sequence length="111" mass="11892">MKKGWATLQFRQRTAAQRQGSDIEAKALELAVDNQGLLVWIGGTLMAMLTVAMLVLAELFLVLAMLNPSGATWGCWLGAVLAIGAAWLGYRFCAVLDKVQDALNTAPSAQV</sequence>
<feature type="transmembrane region" description="Helical" evidence="1">
    <location>
        <begin position="37"/>
        <end position="65"/>
    </location>
</feature>
<dbReference type="EMBL" id="CP115167">
    <property type="protein sequence ID" value="WDA60653.1"/>
    <property type="molecule type" value="Genomic_DNA"/>
</dbReference>
<accession>A0ABY7V896</accession>
<reference evidence="2 3" key="1">
    <citation type="submission" date="2022-12" db="EMBL/GenBank/DDBJ databases">
        <title>Genome Sequence of Deinococcus aquaticus Type Strain PB314.</title>
        <authorList>
            <person name="Albert C."/>
            <person name="Hill J."/>
            <person name="Boren L."/>
            <person name="Scholz-Ng S."/>
            <person name="Fatema N."/>
            <person name="Grosso R."/>
            <person name="Soboslay E."/>
            <person name="Tuohy J."/>
        </authorList>
    </citation>
    <scope>NUCLEOTIDE SEQUENCE [LARGE SCALE GENOMIC DNA]</scope>
    <source>
        <strain evidence="2 3">PB-314</strain>
        <plasmid evidence="2 3">pDATS02</plasmid>
    </source>
</reference>
<keyword evidence="1" id="KW-0472">Membrane</keyword>